<feature type="region of interest" description="Disordered" evidence="1">
    <location>
        <begin position="82"/>
        <end position="110"/>
    </location>
</feature>
<name>A0A8J3PYH1_9ACTN</name>
<proteinExistence type="predicted"/>
<protein>
    <submittedName>
        <fullName evidence="2">Uncharacterized protein</fullName>
    </submittedName>
</protein>
<dbReference type="AlphaFoldDB" id="A0A8J3PYH1"/>
<gene>
    <name evidence="2" type="ORF">Pka01_64740</name>
</gene>
<feature type="compositionally biased region" description="Gly residues" evidence="1">
    <location>
        <begin position="97"/>
        <end position="110"/>
    </location>
</feature>
<evidence type="ECO:0000256" key="1">
    <source>
        <dbReference type="SAM" id="MobiDB-lite"/>
    </source>
</evidence>
<dbReference type="EMBL" id="BONV01000039">
    <property type="protein sequence ID" value="GIG83347.1"/>
    <property type="molecule type" value="Genomic_DNA"/>
</dbReference>
<evidence type="ECO:0000313" key="3">
    <source>
        <dbReference type="Proteomes" id="UP000630097"/>
    </source>
</evidence>
<sequence>MTTSSLPQGLWVGDAADPSGRVDWVARGSVVAALGEFPADLLHEGGGGGLARQHPTLLGEVALVGDGDRFLGRGVSLVGGHSGSVQRIERKTDVEPGNGGLRDGTGLTAG</sequence>
<evidence type="ECO:0000313" key="2">
    <source>
        <dbReference type="EMBL" id="GIG83347.1"/>
    </source>
</evidence>
<organism evidence="2 3">
    <name type="scientific">Planotetraspora kaengkrachanensis</name>
    <dbReference type="NCBI Taxonomy" id="575193"/>
    <lineage>
        <taxon>Bacteria</taxon>
        <taxon>Bacillati</taxon>
        <taxon>Actinomycetota</taxon>
        <taxon>Actinomycetes</taxon>
        <taxon>Streptosporangiales</taxon>
        <taxon>Streptosporangiaceae</taxon>
        <taxon>Planotetraspora</taxon>
    </lineage>
</organism>
<dbReference type="Proteomes" id="UP000630097">
    <property type="component" value="Unassembled WGS sequence"/>
</dbReference>
<comment type="caution">
    <text evidence="2">The sequence shown here is derived from an EMBL/GenBank/DDBJ whole genome shotgun (WGS) entry which is preliminary data.</text>
</comment>
<keyword evidence="3" id="KW-1185">Reference proteome</keyword>
<accession>A0A8J3PYH1</accession>
<reference evidence="2 3" key="1">
    <citation type="submission" date="2021-01" db="EMBL/GenBank/DDBJ databases">
        <title>Whole genome shotgun sequence of Planotetraspora kaengkrachanensis NBRC 104272.</title>
        <authorList>
            <person name="Komaki H."/>
            <person name="Tamura T."/>
        </authorList>
    </citation>
    <scope>NUCLEOTIDE SEQUENCE [LARGE SCALE GENOMIC DNA]</scope>
    <source>
        <strain evidence="2 3">NBRC 104272</strain>
    </source>
</reference>